<protein>
    <submittedName>
        <fullName evidence="2">Metal dependent phosphohydrolase</fullName>
    </submittedName>
</protein>
<keyword evidence="2" id="KW-0378">Hydrolase</keyword>
<evidence type="ECO:0000313" key="2">
    <source>
        <dbReference type="EMBL" id="CQR71262.1"/>
    </source>
</evidence>
<name>A0A0U1KV00_9FIRM</name>
<evidence type="ECO:0000313" key="3">
    <source>
        <dbReference type="Proteomes" id="UP000049855"/>
    </source>
</evidence>
<dbReference type="InterPro" id="IPR006675">
    <property type="entry name" value="HDIG_dom"/>
</dbReference>
<proteinExistence type="predicted"/>
<dbReference type="NCBIfam" id="TIGR00277">
    <property type="entry name" value="HDIG"/>
    <property type="match status" value="1"/>
</dbReference>
<reference evidence="3" key="1">
    <citation type="submission" date="2015-03" db="EMBL/GenBank/DDBJ databases">
        <authorList>
            <person name="Nijsse Bart"/>
        </authorList>
    </citation>
    <scope>NUCLEOTIDE SEQUENCE [LARGE SCALE GENOMIC DNA]</scope>
</reference>
<dbReference type="InterPro" id="IPR037522">
    <property type="entry name" value="HD_GYP_dom"/>
</dbReference>
<dbReference type="Proteomes" id="UP000049855">
    <property type="component" value="Unassembled WGS sequence"/>
</dbReference>
<sequence length="359" mass="40621">MAIRYCIKPYSLSEAKPGMEIGRMVLTPEDKVILSEGTILTDSMLHGLEFWNITTVFIKEALPSEPGIDFSIPETVVRKKFYADYDNTVSVVKDAFAKTRFFQEVPLNAMKELASNAIELLINSPGVINHINLVRRQDDYTFHHSVNVAIICGVLGKWLGYTGAEWKDLILAGLLHDIGKTQIPLEILNKPGKLTSDEMEIMQLHTTRGYKLLSTKQGIPNGVIHGILQHHERFDGSGYPLAVYGDQIHRYARIIAVADIYDAMTSDRVYHRKISPFAVVEMIVEEMFQKLDPEIGAIFLNNVRDYFIGNIVELSDGRQAEVIYLGQFMASRPIVVTEDKEYIDLEYNKTLRIVKVARA</sequence>
<dbReference type="PANTHER" id="PTHR43155:SF2">
    <property type="entry name" value="CYCLIC DI-GMP PHOSPHODIESTERASE PA4108"/>
    <property type="match status" value="1"/>
</dbReference>
<dbReference type="RefSeq" id="WP_021167370.1">
    <property type="nucleotide sequence ID" value="NZ_CTRP01000004.1"/>
</dbReference>
<dbReference type="PANTHER" id="PTHR43155">
    <property type="entry name" value="CYCLIC DI-GMP PHOSPHODIESTERASE PA4108-RELATED"/>
    <property type="match status" value="1"/>
</dbReference>
<dbReference type="PROSITE" id="PS51832">
    <property type="entry name" value="HD_GYP"/>
    <property type="match status" value="1"/>
</dbReference>
<dbReference type="CDD" id="cd00077">
    <property type="entry name" value="HDc"/>
    <property type="match status" value="1"/>
</dbReference>
<dbReference type="InterPro" id="IPR003607">
    <property type="entry name" value="HD/PDEase_dom"/>
</dbReference>
<dbReference type="Pfam" id="PF13487">
    <property type="entry name" value="HD_5"/>
    <property type="match status" value="1"/>
</dbReference>
<evidence type="ECO:0000259" key="1">
    <source>
        <dbReference type="PROSITE" id="PS51832"/>
    </source>
</evidence>
<gene>
    <name evidence="2" type="ORF">SpAn4DRAFT_3767</name>
</gene>
<feature type="domain" description="HD-GYP" evidence="1">
    <location>
        <begin position="119"/>
        <end position="315"/>
    </location>
</feature>
<dbReference type="AlphaFoldDB" id="A0A0U1KV00"/>
<accession>A0A0U1KV00</accession>
<dbReference type="SUPFAM" id="SSF109604">
    <property type="entry name" value="HD-domain/PDEase-like"/>
    <property type="match status" value="1"/>
</dbReference>
<keyword evidence="3" id="KW-1185">Reference proteome</keyword>
<dbReference type="GO" id="GO:0016787">
    <property type="term" value="F:hydrolase activity"/>
    <property type="evidence" value="ECO:0007669"/>
    <property type="project" value="UniProtKB-KW"/>
</dbReference>
<dbReference type="EMBL" id="CTRP01000004">
    <property type="protein sequence ID" value="CQR71262.1"/>
    <property type="molecule type" value="Genomic_DNA"/>
</dbReference>
<dbReference type="Gene3D" id="1.10.3210.10">
    <property type="entry name" value="Hypothetical protein af1432"/>
    <property type="match status" value="1"/>
</dbReference>
<organism evidence="2 3">
    <name type="scientific">Sporomusa ovata</name>
    <dbReference type="NCBI Taxonomy" id="2378"/>
    <lineage>
        <taxon>Bacteria</taxon>
        <taxon>Bacillati</taxon>
        <taxon>Bacillota</taxon>
        <taxon>Negativicutes</taxon>
        <taxon>Selenomonadales</taxon>
        <taxon>Sporomusaceae</taxon>
        <taxon>Sporomusa</taxon>
    </lineage>
</organism>
<dbReference type="SMART" id="SM00471">
    <property type="entry name" value="HDc"/>
    <property type="match status" value="1"/>
</dbReference>